<gene>
    <name evidence="1" type="ORF">SAMN05878443_0168</name>
</gene>
<dbReference type="SUPFAM" id="SSF160419">
    <property type="entry name" value="YdfO-like"/>
    <property type="match status" value="1"/>
</dbReference>
<dbReference type="InterPro" id="IPR009833">
    <property type="entry name" value="DUF1398"/>
</dbReference>
<dbReference type="EMBL" id="FSRN01000001">
    <property type="protein sequence ID" value="SIN85885.1"/>
    <property type="molecule type" value="Genomic_DNA"/>
</dbReference>
<sequence>MSLDKQEIEKAVYAEKNTGEFAQLMQEFKKIGVKRYDYLVAEGIHRYFDDESSIDLPLNGKSKQVAEQSDHEAIKEAVKKARFGAFDFETFCELAGKAGVSLWTSDLVLNQVTYYDINHQMLLIEPIPTVL</sequence>
<dbReference type="OrthoDB" id="1550456at2"/>
<protein>
    <submittedName>
        <fullName evidence="1">Uncharacterized conserved protein YbcV, DUF1398 family</fullName>
    </submittedName>
</protein>
<dbReference type="Pfam" id="PF07166">
    <property type="entry name" value="DUF1398"/>
    <property type="match status" value="1"/>
</dbReference>
<dbReference type="InterPro" id="IPR036696">
    <property type="entry name" value="YdfO-like_sf"/>
</dbReference>
<accession>A0A1N6ES85</accession>
<reference evidence="2" key="1">
    <citation type="submission" date="2016-11" db="EMBL/GenBank/DDBJ databases">
        <authorList>
            <person name="Varghese N."/>
            <person name="Submissions S."/>
        </authorList>
    </citation>
    <scope>NUCLEOTIDE SEQUENCE [LARGE SCALE GENOMIC DNA]</scope>
    <source>
        <strain evidence="2">313</strain>
    </source>
</reference>
<dbReference type="Proteomes" id="UP000184758">
    <property type="component" value="Unassembled WGS sequence"/>
</dbReference>
<dbReference type="RefSeq" id="WP_034546631.1">
    <property type="nucleotide sequence ID" value="NZ_FSRN01000001.1"/>
</dbReference>
<proteinExistence type="predicted"/>
<keyword evidence="2" id="KW-1185">Reference proteome</keyword>
<dbReference type="eggNOG" id="COG5562">
    <property type="taxonomic scope" value="Bacteria"/>
</dbReference>
<organism evidence="1 2">
    <name type="scientific">Carnobacterium alterfunditum</name>
    <dbReference type="NCBI Taxonomy" id="28230"/>
    <lineage>
        <taxon>Bacteria</taxon>
        <taxon>Bacillati</taxon>
        <taxon>Bacillota</taxon>
        <taxon>Bacilli</taxon>
        <taxon>Lactobacillales</taxon>
        <taxon>Carnobacteriaceae</taxon>
        <taxon>Carnobacterium</taxon>
    </lineage>
</organism>
<evidence type="ECO:0000313" key="1">
    <source>
        <dbReference type="EMBL" id="SIN85885.1"/>
    </source>
</evidence>
<dbReference type="AlphaFoldDB" id="A0A1N6ES85"/>
<name>A0A1N6ES85_9LACT</name>
<dbReference type="Gene3D" id="3.30.1810.10">
    <property type="entry name" value="YdfO-like"/>
    <property type="match status" value="1"/>
</dbReference>
<evidence type="ECO:0000313" key="2">
    <source>
        <dbReference type="Proteomes" id="UP000184758"/>
    </source>
</evidence>